<gene>
    <name evidence="1" type="ORF">D3872_00005</name>
</gene>
<accession>A0A418Y8J7</accession>
<protein>
    <submittedName>
        <fullName evidence="1">Uncharacterized protein</fullName>
    </submittedName>
</protein>
<evidence type="ECO:0000313" key="2">
    <source>
        <dbReference type="Proteomes" id="UP000284006"/>
    </source>
</evidence>
<dbReference type="Proteomes" id="UP000284006">
    <property type="component" value="Unassembled WGS sequence"/>
</dbReference>
<proteinExistence type="predicted"/>
<evidence type="ECO:0000313" key="1">
    <source>
        <dbReference type="EMBL" id="RJG28094.1"/>
    </source>
</evidence>
<organism evidence="1 2">
    <name type="scientific">Massilia cavernae</name>
    <dbReference type="NCBI Taxonomy" id="2320864"/>
    <lineage>
        <taxon>Bacteria</taxon>
        <taxon>Pseudomonadati</taxon>
        <taxon>Pseudomonadota</taxon>
        <taxon>Betaproteobacteria</taxon>
        <taxon>Burkholderiales</taxon>
        <taxon>Oxalobacteraceae</taxon>
        <taxon>Telluria group</taxon>
        <taxon>Massilia</taxon>
    </lineage>
</organism>
<comment type="caution">
    <text evidence="1">The sequence shown here is derived from an EMBL/GenBank/DDBJ whole genome shotgun (WGS) entry which is preliminary data.</text>
</comment>
<name>A0A418Y8J7_9BURK</name>
<reference evidence="1 2" key="1">
    <citation type="submission" date="2018-09" db="EMBL/GenBank/DDBJ databases">
        <authorList>
            <person name="Zhu H."/>
        </authorList>
    </citation>
    <scope>NUCLEOTIDE SEQUENCE [LARGE SCALE GENOMIC DNA]</scope>
    <source>
        <strain evidence="1 2">K1S02-61</strain>
    </source>
</reference>
<dbReference type="RefSeq" id="WP_119808872.1">
    <property type="nucleotide sequence ID" value="NZ_QYUP01000001.1"/>
</dbReference>
<keyword evidence="2" id="KW-1185">Reference proteome</keyword>
<dbReference type="EMBL" id="QYUP01000001">
    <property type="protein sequence ID" value="RJG28094.1"/>
    <property type="molecule type" value="Genomic_DNA"/>
</dbReference>
<dbReference type="AlphaFoldDB" id="A0A418Y8J7"/>
<sequence length="68" mass="7795">MDEMQLLAEPDTERREKFASAVAATNTSIQRPPRTILETGLPFVFLVELAVKILFLRDWCGCRNWPTT</sequence>